<dbReference type="SUPFAM" id="SSF53335">
    <property type="entry name" value="S-adenosyl-L-methionine-dependent methyltransferases"/>
    <property type="match status" value="1"/>
</dbReference>
<comment type="caution">
    <text evidence="1">The sequence shown here is derived from an EMBL/GenBank/DDBJ whole genome shotgun (WGS) entry which is preliminary data.</text>
</comment>
<proteinExistence type="predicted"/>
<keyword evidence="1" id="KW-0808">Transferase</keyword>
<sequence length="240" mass="27448">MELSKRLEAVASLVTKGMRLADVGTDHGYIPIFLVEKGVIPSAIAMDINDGPLMRAREHIQEHGLCSKIKTRKSDGLKELDVKETESMVAAGMGGALIIKILSDSPEVAASLKECILQPQSEIGKVRRFLIKNGFFIDEENMVYEDGKYYPMLRAIPGKKETQPYREEEYLFGRCLLEKKDQVLWSFLEREWAKKTRIREELFEIAEKPDRIRERIRNLEEEITILEKAKSAFSAKGTRE</sequence>
<keyword evidence="2" id="KW-1185">Reference proteome</keyword>
<evidence type="ECO:0000313" key="2">
    <source>
        <dbReference type="Proteomes" id="UP000779049"/>
    </source>
</evidence>
<dbReference type="GO" id="GO:0032259">
    <property type="term" value="P:methylation"/>
    <property type="evidence" value="ECO:0007669"/>
    <property type="project" value="UniProtKB-KW"/>
</dbReference>
<evidence type="ECO:0000313" key="1">
    <source>
        <dbReference type="EMBL" id="MBY0757624.1"/>
    </source>
</evidence>
<organism evidence="1 2">
    <name type="scientific">Sellimonas caecigallum</name>
    <dbReference type="NCBI Taxonomy" id="2592333"/>
    <lineage>
        <taxon>Bacteria</taxon>
        <taxon>Bacillati</taxon>
        <taxon>Bacillota</taxon>
        <taxon>Clostridia</taxon>
        <taxon>Lachnospirales</taxon>
        <taxon>Lachnospiraceae</taxon>
        <taxon>Sellimonas</taxon>
    </lineage>
</organism>
<dbReference type="Pfam" id="PF12847">
    <property type="entry name" value="Methyltransf_18"/>
    <property type="match status" value="1"/>
</dbReference>
<dbReference type="InterPro" id="IPR029063">
    <property type="entry name" value="SAM-dependent_MTases_sf"/>
</dbReference>
<dbReference type="RefSeq" id="WP_221919135.1">
    <property type="nucleotide sequence ID" value="NZ_CP173660.1"/>
</dbReference>
<dbReference type="PANTHER" id="PTHR38451">
    <property type="entry name" value="TRNA (ADENINE(22)-N(1))-METHYLTRANSFERASE"/>
    <property type="match status" value="1"/>
</dbReference>
<dbReference type="Proteomes" id="UP000779049">
    <property type="component" value="Unassembled WGS sequence"/>
</dbReference>
<protein>
    <submittedName>
        <fullName evidence="1">SAM-dependent methyltransferase</fullName>
    </submittedName>
</protein>
<keyword evidence="1" id="KW-0489">Methyltransferase</keyword>
<gene>
    <name evidence="1" type="ORF">FLB61_00635</name>
</gene>
<dbReference type="InterPro" id="IPR006901">
    <property type="entry name" value="TrmK"/>
</dbReference>
<dbReference type="PANTHER" id="PTHR38451:SF1">
    <property type="entry name" value="TRNA (ADENINE(22)-N(1))-METHYLTRANSFERASE"/>
    <property type="match status" value="1"/>
</dbReference>
<dbReference type="EMBL" id="VIRV01000001">
    <property type="protein sequence ID" value="MBY0757624.1"/>
    <property type="molecule type" value="Genomic_DNA"/>
</dbReference>
<dbReference type="GO" id="GO:0008168">
    <property type="term" value="F:methyltransferase activity"/>
    <property type="evidence" value="ECO:0007669"/>
    <property type="project" value="UniProtKB-KW"/>
</dbReference>
<dbReference type="PIRSF" id="PIRSF018637">
    <property type="entry name" value="TrmK"/>
    <property type="match status" value="1"/>
</dbReference>
<dbReference type="Gene3D" id="3.40.50.150">
    <property type="entry name" value="Vaccinia Virus protein VP39"/>
    <property type="match status" value="1"/>
</dbReference>
<name>A0ABS7L3K6_9FIRM</name>
<accession>A0ABS7L3K6</accession>
<reference evidence="1 2" key="1">
    <citation type="journal article" date="2020" name="New Microbes New Infect">
        <title>Sellimonas caecigallum sp. nov., description and genome sequence of a new member of the Sellimonas genus isolated from the cecum of feral chicken.</title>
        <authorList>
            <person name="Wongkuna S."/>
            <person name="Ghimire S."/>
            <person name="Antony L."/>
            <person name="Chankhamhaengdecha S."/>
            <person name="Janvilisri T."/>
            <person name="Scaria J."/>
        </authorList>
    </citation>
    <scope>NUCLEOTIDE SEQUENCE [LARGE SCALE GENOMIC DNA]</scope>
    <source>
        <strain evidence="1 2">SW451</strain>
    </source>
</reference>
<dbReference type="Gene3D" id="1.10.287.1890">
    <property type="match status" value="1"/>
</dbReference>